<sequence>MAYGKFARTMGSKHPAAWWYGKPVPTDKELAGMPMFGSFMKPGEGSAALILASEEVAKRICANPVFVQGRAYITTSHYVGHRYDATLLNGYDDPALSSAGNGFPLSIACDKAYREAGIAPSDVDTIGIYDQVASEFVSLEAAGICPEGQAVDFVLSGECGPDGRVAVNTDGGNIGRGFAGGTAGLYPIIEIVQQLNGTARGYRLHQPRWGVSTYVGGGFAHCVSVVMTNE</sequence>
<dbReference type="SUPFAM" id="SSF53901">
    <property type="entry name" value="Thiolase-like"/>
    <property type="match status" value="1"/>
</dbReference>
<feature type="domain" description="Thiolase C-terminal" evidence="1">
    <location>
        <begin position="106"/>
        <end position="228"/>
    </location>
</feature>
<name>A0A4S5BCS2_BIFLI</name>
<dbReference type="AlphaFoldDB" id="A0A4S5BCS2"/>
<reference evidence="2 3" key="1">
    <citation type="submission" date="2019-04" db="EMBL/GenBank/DDBJ databases">
        <title>Genome Announcement To Ensure Probiotic Safety of Bifidobacterium longum subsp infantis UBBI-01.</title>
        <authorList>
            <person name="Sulthana A."/>
            <person name="Lakshmi S.G."/>
            <person name="Madempudi R.S."/>
        </authorList>
    </citation>
    <scope>NUCLEOTIDE SEQUENCE [LARGE SCALE GENOMIC DNA]</scope>
    <source>
        <strain evidence="2 3">UBBI-01</strain>
    </source>
</reference>
<dbReference type="PANTHER" id="PTHR42870:SF1">
    <property type="entry name" value="NON-SPECIFIC LIPID-TRANSFER PROTEIN-LIKE 2"/>
    <property type="match status" value="1"/>
</dbReference>
<accession>A0A4S5BCS2</accession>
<dbReference type="InterPro" id="IPR055140">
    <property type="entry name" value="Thiolase_C_2"/>
</dbReference>
<dbReference type="GO" id="GO:0016746">
    <property type="term" value="F:acyltransferase activity"/>
    <property type="evidence" value="ECO:0007669"/>
    <property type="project" value="InterPro"/>
</dbReference>
<evidence type="ECO:0000313" key="3">
    <source>
        <dbReference type="Proteomes" id="UP000306697"/>
    </source>
</evidence>
<organism evidence="2 3">
    <name type="scientific">Bifidobacterium longum subsp. infantis</name>
    <dbReference type="NCBI Taxonomy" id="1682"/>
    <lineage>
        <taxon>Bacteria</taxon>
        <taxon>Bacillati</taxon>
        <taxon>Actinomycetota</taxon>
        <taxon>Actinomycetes</taxon>
        <taxon>Bifidobacteriales</taxon>
        <taxon>Bifidobacteriaceae</taxon>
        <taxon>Bifidobacterium</taxon>
    </lineage>
</organism>
<dbReference type="Pfam" id="PF22691">
    <property type="entry name" value="Thiolase_C_1"/>
    <property type="match status" value="1"/>
</dbReference>
<dbReference type="InterPro" id="IPR016039">
    <property type="entry name" value="Thiolase-like"/>
</dbReference>
<dbReference type="PANTHER" id="PTHR42870">
    <property type="entry name" value="ACETYL-COA C-ACETYLTRANSFERASE"/>
    <property type="match status" value="1"/>
</dbReference>
<protein>
    <recommendedName>
        <fullName evidence="1">Thiolase C-terminal domain-containing protein</fullName>
    </recommendedName>
</protein>
<gene>
    <name evidence="2" type="ORF">E6L38_03005</name>
</gene>
<evidence type="ECO:0000313" key="2">
    <source>
        <dbReference type="EMBL" id="THJ29957.1"/>
    </source>
</evidence>
<dbReference type="EMBL" id="SSWL01000004">
    <property type="protein sequence ID" value="THJ29957.1"/>
    <property type="molecule type" value="Genomic_DNA"/>
</dbReference>
<comment type="caution">
    <text evidence="2">The sequence shown here is derived from an EMBL/GenBank/DDBJ whole genome shotgun (WGS) entry which is preliminary data.</text>
</comment>
<dbReference type="RefSeq" id="WP_136500270.1">
    <property type="nucleotide sequence ID" value="NZ_SSWL01000004.1"/>
</dbReference>
<proteinExistence type="predicted"/>
<dbReference type="Proteomes" id="UP000306697">
    <property type="component" value="Unassembled WGS sequence"/>
</dbReference>
<evidence type="ECO:0000259" key="1">
    <source>
        <dbReference type="Pfam" id="PF22691"/>
    </source>
</evidence>
<dbReference type="Gene3D" id="3.40.47.10">
    <property type="match status" value="1"/>
</dbReference>